<organism evidence="2 3">
    <name type="scientific">Danaus plexippus plexippus</name>
    <dbReference type="NCBI Taxonomy" id="278856"/>
    <lineage>
        <taxon>Eukaryota</taxon>
        <taxon>Metazoa</taxon>
        <taxon>Ecdysozoa</taxon>
        <taxon>Arthropoda</taxon>
        <taxon>Hexapoda</taxon>
        <taxon>Insecta</taxon>
        <taxon>Pterygota</taxon>
        <taxon>Neoptera</taxon>
        <taxon>Endopterygota</taxon>
        <taxon>Lepidoptera</taxon>
        <taxon>Glossata</taxon>
        <taxon>Ditrysia</taxon>
        <taxon>Papilionoidea</taxon>
        <taxon>Nymphalidae</taxon>
        <taxon>Danainae</taxon>
        <taxon>Danaini</taxon>
        <taxon>Danaina</taxon>
        <taxon>Danaus</taxon>
        <taxon>Danaus</taxon>
    </lineage>
</organism>
<evidence type="ECO:0000313" key="2">
    <source>
        <dbReference type="EMBL" id="OWR49537.1"/>
    </source>
</evidence>
<evidence type="ECO:0000256" key="1">
    <source>
        <dbReference type="SAM" id="MobiDB-lite"/>
    </source>
</evidence>
<gene>
    <name evidence="2" type="ORF">KGM_211370</name>
</gene>
<sequence>MLARHVIGQDNGIFGAIIRGVDDGINMFRNSLDVGIRSFINDEPTENSDLSALNGDESQFNQNQDSYEWEEPYSSTSGHRYEEDYNSQENHKQQDRGLTHKKDPINHTHLPVHKRKPQNIRANKQAVPNKHTLQGNGYISNATLVKKVDFLSVEKTNGSLTKNKDYTNANITTMLNDILNKTSKPLIIVMNGTVIENTVPNVSVVSNSTINLNSTQTALNVTVKNDNGKHIMKSITKTKFFFQVRPLRPMNEIKSENETVYYIEK</sequence>
<feature type="compositionally biased region" description="Polar residues" evidence="1">
    <location>
        <begin position="47"/>
        <end position="66"/>
    </location>
</feature>
<dbReference type="KEGG" id="dpl:KGM_211370"/>
<feature type="region of interest" description="Disordered" evidence="1">
    <location>
        <begin position="47"/>
        <end position="112"/>
    </location>
</feature>
<name>A0A212F731_DANPL</name>
<comment type="caution">
    <text evidence="2">The sequence shown here is derived from an EMBL/GenBank/DDBJ whole genome shotgun (WGS) entry which is preliminary data.</text>
</comment>
<accession>A0A212F731</accession>
<keyword evidence="3" id="KW-1185">Reference proteome</keyword>
<evidence type="ECO:0000313" key="3">
    <source>
        <dbReference type="Proteomes" id="UP000007151"/>
    </source>
</evidence>
<reference evidence="2 3" key="1">
    <citation type="journal article" date="2011" name="Cell">
        <title>The monarch butterfly genome yields insights into long-distance migration.</title>
        <authorList>
            <person name="Zhan S."/>
            <person name="Merlin C."/>
            <person name="Boore J.L."/>
            <person name="Reppert S.M."/>
        </authorList>
    </citation>
    <scope>NUCLEOTIDE SEQUENCE [LARGE SCALE GENOMIC DNA]</scope>
    <source>
        <strain evidence="2">F-2</strain>
    </source>
</reference>
<dbReference type="AlphaFoldDB" id="A0A212F731"/>
<proteinExistence type="predicted"/>
<dbReference type="Proteomes" id="UP000007151">
    <property type="component" value="Unassembled WGS sequence"/>
</dbReference>
<dbReference type="InParanoid" id="A0A212F731"/>
<feature type="compositionally biased region" description="Basic and acidic residues" evidence="1">
    <location>
        <begin position="79"/>
        <end position="106"/>
    </location>
</feature>
<dbReference type="EMBL" id="AGBW02009940">
    <property type="protein sequence ID" value="OWR49537.1"/>
    <property type="molecule type" value="Genomic_DNA"/>
</dbReference>
<protein>
    <submittedName>
        <fullName evidence="2">Uncharacterized protein</fullName>
    </submittedName>
</protein>